<accession>B0DI58</accession>
<dbReference type="RefSeq" id="XP_001883726.1">
    <property type="nucleotide sequence ID" value="XM_001883691.1"/>
</dbReference>
<evidence type="ECO:0000313" key="4">
    <source>
        <dbReference type="EMBL" id="EDR05622.1"/>
    </source>
</evidence>
<dbReference type="InterPro" id="IPR041539">
    <property type="entry name" value="CxC5"/>
</dbReference>
<evidence type="ECO:0000259" key="2">
    <source>
        <dbReference type="Pfam" id="PF18718"/>
    </source>
</evidence>
<reference evidence="4 5" key="1">
    <citation type="journal article" date="2008" name="Nature">
        <title>The genome of Laccaria bicolor provides insights into mycorrhizal symbiosis.</title>
        <authorList>
            <person name="Martin F."/>
            <person name="Aerts A."/>
            <person name="Ahren D."/>
            <person name="Brun A."/>
            <person name="Danchin E.G.J."/>
            <person name="Duchaussoy F."/>
            <person name="Gibon J."/>
            <person name="Kohler A."/>
            <person name="Lindquist E."/>
            <person name="Pereda V."/>
            <person name="Salamov A."/>
            <person name="Shapiro H.J."/>
            <person name="Wuyts J."/>
            <person name="Blaudez D."/>
            <person name="Buee M."/>
            <person name="Brokstein P."/>
            <person name="Canbaeck B."/>
            <person name="Cohen D."/>
            <person name="Courty P.E."/>
            <person name="Coutinho P.M."/>
            <person name="Delaruelle C."/>
            <person name="Detter J.C."/>
            <person name="Deveau A."/>
            <person name="DiFazio S."/>
            <person name="Duplessis S."/>
            <person name="Fraissinet-Tachet L."/>
            <person name="Lucic E."/>
            <person name="Frey-Klett P."/>
            <person name="Fourrey C."/>
            <person name="Feussner I."/>
            <person name="Gay G."/>
            <person name="Grimwood J."/>
            <person name="Hoegger P.J."/>
            <person name="Jain P."/>
            <person name="Kilaru S."/>
            <person name="Labbe J."/>
            <person name="Lin Y.C."/>
            <person name="Legue V."/>
            <person name="Le Tacon F."/>
            <person name="Marmeisse R."/>
            <person name="Melayah D."/>
            <person name="Montanini B."/>
            <person name="Muratet M."/>
            <person name="Nehls U."/>
            <person name="Niculita-Hirzel H."/>
            <person name="Oudot-Le Secq M.P."/>
            <person name="Peter M."/>
            <person name="Quesneville H."/>
            <person name="Rajashekar B."/>
            <person name="Reich M."/>
            <person name="Rouhier N."/>
            <person name="Schmutz J."/>
            <person name="Yin T."/>
            <person name="Chalot M."/>
            <person name="Henrissat B."/>
            <person name="Kuees U."/>
            <person name="Lucas S."/>
            <person name="Van de Peer Y."/>
            <person name="Podila G.K."/>
            <person name="Polle A."/>
            <person name="Pukkila P.J."/>
            <person name="Richardson P.M."/>
            <person name="Rouze P."/>
            <person name="Sanders I.R."/>
            <person name="Stajich J.E."/>
            <person name="Tunlid A."/>
            <person name="Tuskan G."/>
            <person name="Grigoriev I.V."/>
        </authorList>
    </citation>
    <scope>NUCLEOTIDE SEQUENCE [LARGE SCALE GENOMIC DNA]</scope>
    <source>
        <strain evidence="5">S238N-H82 / ATCC MYA-4686</strain>
    </source>
</reference>
<feature type="domain" description="CxC5 like cysteine cluster associated with KDZ" evidence="2">
    <location>
        <begin position="116"/>
        <end position="208"/>
    </location>
</feature>
<dbReference type="OrthoDB" id="2501483at2759"/>
<dbReference type="Proteomes" id="UP000001194">
    <property type="component" value="Unassembled WGS sequence"/>
</dbReference>
<protein>
    <submittedName>
        <fullName evidence="4">Predicted protein</fullName>
    </submittedName>
</protein>
<name>B0DI58_LACBS</name>
<dbReference type="Pfam" id="PF18718">
    <property type="entry name" value="CxC5"/>
    <property type="match status" value="1"/>
</dbReference>
<gene>
    <name evidence="4" type="ORF">LACBIDRAFT_329484</name>
</gene>
<dbReference type="InterPro" id="IPR040898">
    <property type="entry name" value="CxC6"/>
</dbReference>
<dbReference type="HOGENOM" id="CLU_004966_4_0_1"/>
<dbReference type="AlphaFoldDB" id="B0DI58"/>
<dbReference type="GeneID" id="6079295"/>
<evidence type="ECO:0000256" key="1">
    <source>
        <dbReference type="SAM" id="MobiDB-lite"/>
    </source>
</evidence>
<evidence type="ECO:0000313" key="5">
    <source>
        <dbReference type="Proteomes" id="UP000001194"/>
    </source>
</evidence>
<keyword evidence="5" id="KW-1185">Reference proteome</keyword>
<dbReference type="Pfam" id="PF18721">
    <property type="entry name" value="CxC6"/>
    <property type="match status" value="1"/>
</dbReference>
<dbReference type="EMBL" id="DS547112">
    <property type="protein sequence ID" value="EDR05622.1"/>
    <property type="molecule type" value="Genomic_DNA"/>
</dbReference>
<dbReference type="InParanoid" id="B0DI58"/>
<dbReference type="KEGG" id="lbc:LACBIDRAFT_329484"/>
<evidence type="ECO:0000259" key="3">
    <source>
        <dbReference type="Pfam" id="PF18721"/>
    </source>
</evidence>
<feature type="domain" description="CxC6 like cysteine cluster associated with KDZ" evidence="3">
    <location>
        <begin position="310"/>
        <end position="374"/>
    </location>
</feature>
<sequence length="655" mass="74653">MAINDFLKLAHSIPEVLNQDVLIKLSSFLLYAPRFKNDILLAQASNWPTTDPPMFLPQSILHLLSNLCEIDTESTHTLWSYLKDTVWGYDEKAKVVDERFKLFGKDLGYTFSKGLKLQKADQTQGVLYTLDGVRPVWVIRFQCEGCQTAYYHNYSVKNGMRNYYDNAIPEIIQVGEHQFVELKVLHMWRADTNISWKSFTNCARTYEVALAGPSGNGLPSDWKFKAALKGDHIQDGFTILSLLEDQRERTSTLIVPHTGEQTDRFTEAIKARNARIKLYGQKEISHRCKKCTCIYAAKDGEPAMFVWVAVMDGITLGHNCCAVHNCQTPLTTSRDRYCATHRNLSNICAIKKCNEPVLEGKRTCQHPDHREVERVYILRGQSRVQLQEKLKRQRVSHLNDGIAEEVEVGELIDGDVEEEEFEVDEQDPNTVHGINEDISDLRGASPPSGGSPTKKRISAQFGRRRTHNDIILARETFYGAEAVATCAEFVKRTFSINHQKPNHLFFDNNCSLSKHVKGDPFFNDMGLTVDVFHFNCKHSVKDKYCQSNCNPVDYAELLEENGKGWYFNSSIAEQTNVWLGGFHSILREMRVDRYNFFLDTMILLRNAMTRDKLQKDGHFITETGYTAQPAWPQASLLATADGDHINPSAEVIFEE</sequence>
<organism evidence="5">
    <name type="scientific">Laccaria bicolor (strain S238N-H82 / ATCC MYA-4686)</name>
    <name type="common">Bicoloured deceiver</name>
    <name type="synonym">Laccaria laccata var. bicolor</name>
    <dbReference type="NCBI Taxonomy" id="486041"/>
    <lineage>
        <taxon>Eukaryota</taxon>
        <taxon>Fungi</taxon>
        <taxon>Dikarya</taxon>
        <taxon>Basidiomycota</taxon>
        <taxon>Agaricomycotina</taxon>
        <taxon>Agaricomycetes</taxon>
        <taxon>Agaricomycetidae</taxon>
        <taxon>Agaricales</taxon>
        <taxon>Agaricineae</taxon>
        <taxon>Hydnangiaceae</taxon>
        <taxon>Laccaria</taxon>
    </lineage>
</organism>
<feature type="region of interest" description="Disordered" evidence="1">
    <location>
        <begin position="421"/>
        <end position="460"/>
    </location>
</feature>
<proteinExistence type="predicted"/>